<evidence type="ECO:0000313" key="4">
    <source>
        <dbReference type="Proteomes" id="UP001501671"/>
    </source>
</evidence>
<name>A0ABP8GPZ9_9BURK</name>
<dbReference type="EMBL" id="BAABFO010000005">
    <property type="protein sequence ID" value="GAA4328295.1"/>
    <property type="molecule type" value="Genomic_DNA"/>
</dbReference>
<keyword evidence="4" id="KW-1185">Reference proteome</keyword>
<accession>A0ABP8GPZ9</accession>
<dbReference type="InterPro" id="IPR042100">
    <property type="entry name" value="Bug_dom1"/>
</dbReference>
<feature type="signal peptide" evidence="2">
    <location>
        <begin position="1"/>
        <end position="28"/>
    </location>
</feature>
<dbReference type="PANTHER" id="PTHR42928">
    <property type="entry name" value="TRICARBOXYLATE-BINDING PROTEIN"/>
    <property type="match status" value="1"/>
</dbReference>
<evidence type="ECO:0000256" key="2">
    <source>
        <dbReference type="SAM" id="SignalP"/>
    </source>
</evidence>
<gene>
    <name evidence="3" type="ORF">GCM10023144_13970</name>
</gene>
<dbReference type="SUPFAM" id="SSF53850">
    <property type="entry name" value="Periplasmic binding protein-like II"/>
    <property type="match status" value="1"/>
</dbReference>
<dbReference type="Gene3D" id="3.40.190.10">
    <property type="entry name" value="Periplasmic binding protein-like II"/>
    <property type="match status" value="1"/>
</dbReference>
<feature type="chain" id="PRO_5046728072" evidence="2">
    <location>
        <begin position="29"/>
        <end position="327"/>
    </location>
</feature>
<dbReference type="Gene3D" id="3.40.190.150">
    <property type="entry name" value="Bordetella uptake gene, domain 1"/>
    <property type="match status" value="1"/>
</dbReference>
<evidence type="ECO:0000256" key="1">
    <source>
        <dbReference type="ARBA" id="ARBA00006987"/>
    </source>
</evidence>
<keyword evidence="2" id="KW-0732">Signal</keyword>
<dbReference type="PANTHER" id="PTHR42928:SF5">
    <property type="entry name" value="BLR1237 PROTEIN"/>
    <property type="match status" value="1"/>
</dbReference>
<dbReference type="Pfam" id="PF03401">
    <property type="entry name" value="TctC"/>
    <property type="match status" value="1"/>
</dbReference>
<dbReference type="PIRSF" id="PIRSF017082">
    <property type="entry name" value="YflP"/>
    <property type="match status" value="1"/>
</dbReference>
<reference evidence="4" key="1">
    <citation type="journal article" date="2019" name="Int. J. Syst. Evol. Microbiol.">
        <title>The Global Catalogue of Microorganisms (GCM) 10K type strain sequencing project: providing services to taxonomists for standard genome sequencing and annotation.</title>
        <authorList>
            <consortium name="The Broad Institute Genomics Platform"/>
            <consortium name="The Broad Institute Genome Sequencing Center for Infectious Disease"/>
            <person name="Wu L."/>
            <person name="Ma J."/>
        </authorList>
    </citation>
    <scope>NUCLEOTIDE SEQUENCE [LARGE SCALE GENOMIC DNA]</scope>
    <source>
        <strain evidence="4">JCM 17666</strain>
    </source>
</reference>
<sequence>MEAAGIGKKTGRALAAAAMFLCASLAAAQPAAEGPIKFVIITAAGGASDQIARLIGERLTTLTGRTVLVENRPGAGGNIATQFVARAHPDGATFLVTSNNHTINPFIYKEAGYDPERDLMPVIQLGAGPSVLAVHPSVPARTLKEFVALSKRKPGSLSYASTGLGSASSLAGELLKVSSGLDMEHIPYKGGAEAITAVLGGQVPAIVTSLTSAGPHIKSGKLRPLAVATPQRWPGDPDIPTMAESGWPDCKYEVWQGLLAPRGTPAAVIEKMNADVGRVLAMPDVKERFMTLGYRPVGGTTEAFRKMLAEDRTQVAQIVKRVNMHAD</sequence>
<protein>
    <submittedName>
        <fullName evidence="3">Tripartite tricarboxylate transporter substrate binding protein</fullName>
    </submittedName>
</protein>
<proteinExistence type="inferred from homology"/>
<dbReference type="RefSeq" id="WP_345247710.1">
    <property type="nucleotide sequence ID" value="NZ_BAABFO010000005.1"/>
</dbReference>
<dbReference type="InterPro" id="IPR005064">
    <property type="entry name" value="BUG"/>
</dbReference>
<comment type="similarity">
    <text evidence="1">Belongs to the UPF0065 (bug) family.</text>
</comment>
<dbReference type="Proteomes" id="UP001501671">
    <property type="component" value="Unassembled WGS sequence"/>
</dbReference>
<organism evidence="3 4">
    <name type="scientific">Pigmentiphaga soli</name>
    <dbReference type="NCBI Taxonomy" id="1007095"/>
    <lineage>
        <taxon>Bacteria</taxon>
        <taxon>Pseudomonadati</taxon>
        <taxon>Pseudomonadota</taxon>
        <taxon>Betaproteobacteria</taxon>
        <taxon>Burkholderiales</taxon>
        <taxon>Alcaligenaceae</taxon>
        <taxon>Pigmentiphaga</taxon>
    </lineage>
</organism>
<dbReference type="CDD" id="cd13578">
    <property type="entry name" value="PBP2_Bug27"/>
    <property type="match status" value="1"/>
</dbReference>
<comment type="caution">
    <text evidence="3">The sequence shown here is derived from an EMBL/GenBank/DDBJ whole genome shotgun (WGS) entry which is preliminary data.</text>
</comment>
<evidence type="ECO:0000313" key="3">
    <source>
        <dbReference type="EMBL" id="GAA4328295.1"/>
    </source>
</evidence>